<gene>
    <name evidence="2" type="ORF">US86_C0003G0002</name>
</gene>
<evidence type="ECO:0000256" key="1">
    <source>
        <dbReference type="SAM" id="Phobius"/>
    </source>
</evidence>
<accession>A0A0G0LZF9</accession>
<keyword evidence="1" id="KW-1133">Transmembrane helix</keyword>
<comment type="caution">
    <text evidence="2">The sequence shown here is derived from an EMBL/GenBank/DDBJ whole genome shotgun (WGS) entry which is preliminary data.</text>
</comment>
<name>A0A0G0LZF9_9BACT</name>
<evidence type="ECO:0000313" key="2">
    <source>
        <dbReference type="EMBL" id="KKQ66759.1"/>
    </source>
</evidence>
<sequence length="125" mass="13839">MRSRERKGQTIEAFAIAEARIPVTGLQPPVHDTKTGEVIKEGNLTNRLPELNDAIDKRPWFRQLLKDVRAGKKSAVVTTALGGIVITAAIGAGFEFGIRHGQDLREFSKLLRKRGSRQTEGFTKT</sequence>
<dbReference type="Proteomes" id="UP000034235">
    <property type="component" value="Unassembled WGS sequence"/>
</dbReference>
<protein>
    <submittedName>
        <fullName evidence="2">Uncharacterized protein</fullName>
    </submittedName>
</protein>
<dbReference type="AlphaFoldDB" id="A0A0G0LZF9"/>
<organism evidence="2 3">
    <name type="scientific">Candidatus Daviesbacteria bacterium GW2011_GWA2_38_24</name>
    <dbReference type="NCBI Taxonomy" id="1618422"/>
    <lineage>
        <taxon>Bacteria</taxon>
        <taxon>Candidatus Daviesiibacteriota</taxon>
    </lineage>
</organism>
<proteinExistence type="predicted"/>
<dbReference type="EMBL" id="LBUP01000003">
    <property type="protein sequence ID" value="KKQ66759.1"/>
    <property type="molecule type" value="Genomic_DNA"/>
</dbReference>
<evidence type="ECO:0000313" key="3">
    <source>
        <dbReference type="Proteomes" id="UP000034235"/>
    </source>
</evidence>
<keyword evidence="1" id="KW-0472">Membrane</keyword>
<feature type="transmembrane region" description="Helical" evidence="1">
    <location>
        <begin position="75"/>
        <end position="94"/>
    </location>
</feature>
<reference evidence="2 3" key="1">
    <citation type="journal article" date="2015" name="Nature">
        <title>rRNA introns, odd ribosomes, and small enigmatic genomes across a large radiation of phyla.</title>
        <authorList>
            <person name="Brown C.T."/>
            <person name="Hug L.A."/>
            <person name="Thomas B.C."/>
            <person name="Sharon I."/>
            <person name="Castelle C.J."/>
            <person name="Singh A."/>
            <person name="Wilkins M.J."/>
            <person name="Williams K.H."/>
            <person name="Banfield J.F."/>
        </authorList>
    </citation>
    <scope>NUCLEOTIDE SEQUENCE [LARGE SCALE GENOMIC DNA]</scope>
</reference>
<keyword evidence="1" id="KW-0812">Transmembrane</keyword>